<gene>
    <name evidence="5" type="ORF">XpiCFBP4643_00245</name>
</gene>
<keyword evidence="3" id="KW-0238">DNA-binding</keyword>
<feature type="domain" description="Type I restriction modification DNA specificity" evidence="4">
    <location>
        <begin position="13"/>
        <end position="189"/>
    </location>
</feature>
<evidence type="ECO:0000313" key="5">
    <source>
        <dbReference type="EMBL" id="PPU70051.1"/>
    </source>
</evidence>
<evidence type="ECO:0000256" key="2">
    <source>
        <dbReference type="ARBA" id="ARBA00022747"/>
    </source>
</evidence>
<protein>
    <submittedName>
        <fullName evidence="5">Restriction endonuclease subunit S</fullName>
    </submittedName>
</protein>
<dbReference type="GO" id="GO:0003677">
    <property type="term" value="F:DNA binding"/>
    <property type="evidence" value="ECO:0007669"/>
    <property type="project" value="UniProtKB-KW"/>
</dbReference>
<dbReference type="GO" id="GO:0009307">
    <property type="term" value="P:DNA restriction-modification system"/>
    <property type="evidence" value="ECO:0007669"/>
    <property type="project" value="UniProtKB-KW"/>
</dbReference>
<comment type="caution">
    <text evidence="5">The sequence shown here is derived from an EMBL/GenBank/DDBJ whole genome shotgun (WGS) entry which is preliminary data.</text>
</comment>
<dbReference type="PANTHER" id="PTHR30408:SF13">
    <property type="entry name" value="TYPE I RESTRICTION ENZYME HINDI SPECIFICITY SUBUNIT"/>
    <property type="match status" value="1"/>
</dbReference>
<proteinExistence type="inferred from homology"/>
<keyword evidence="5" id="KW-0255">Endonuclease</keyword>
<evidence type="ECO:0000259" key="4">
    <source>
        <dbReference type="Pfam" id="PF01420"/>
    </source>
</evidence>
<name>A0A2S7D8A1_9XANT</name>
<dbReference type="CDD" id="cd17246">
    <property type="entry name" value="RMtype1_S_SonII-TRD2-CR2_like"/>
    <property type="match status" value="1"/>
</dbReference>
<dbReference type="InterPro" id="IPR000055">
    <property type="entry name" value="Restrct_endonuc_typeI_TRD"/>
</dbReference>
<dbReference type="OrthoDB" id="9798929at2"/>
<dbReference type="EMBL" id="MDEI01000001">
    <property type="protein sequence ID" value="PPU70051.1"/>
    <property type="molecule type" value="Genomic_DNA"/>
</dbReference>
<evidence type="ECO:0000256" key="3">
    <source>
        <dbReference type="ARBA" id="ARBA00023125"/>
    </source>
</evidence>
<dbReference type="CDD" id="cd17260">
    <property type="entry name" value="RMtype1_S_EcoEI-TRD1-CR1_like"/>
    <property type="match status" value="1"/>
</dbReference>
<dbReference type="InterPro" id="IPR044946">
    <property type="entry name" value="Restrct_endonuc_typeI_TRD_sf"/>
</dbReference>
<sequence>MPFNKLRGCLSSWPRVRIGDVAEVFDGPHATPKKTALGPIFLGISSLNQGRLDLSNTEHLSEEEFVKWTRRITPAAGDVVFSYETRIGEAAIIPAGLRCCLGRRMGLVRTDALKLDPHFFLYQYLSPAFQEFLTSRTIHGSTVDRIALKEFPDFEIELPPLDVQQKIAKIMLDMDKKIDVNHRISQALEAMVKAIFKSWFVDFDPVKAKIAAKAEGRDPLRAAMAAISGKSDAEFDSLPPGQYTQLADVAGLFPDEMEDSELGEIPKGWKLLAMPDCIAINPPRPLKKGVVAQYLDMANVPTNSFRALNVVSREFSSGSKFKNGDTLLARITPCLENGKTAFVDFLEGSEVGWGSTEFIVLRPKSGLPASFAYFLCRDPAFRAFAIAQMAGTSGRQRVPNDCFGGYKLVKPAESVAIEFGRLAGAALDQIRAVDVEAKTLASLRDTLLPKLLAGELPVDKFFKATGVA</sequence>
<dbReference type="RefSeq" id="WP_084725923.1">
    <property type="nucleotide sequence ID" value="NZ_MDEI01000001.1"/>
</dbReference>
<dbReference type="Proteomes" id="UP000238191">
    <property type="component" value="Unassembled WGS sequence"/>
</dbReference>
<comment type="similarity">
    <text evidence="1">Belongs to the type-I restriction system S methylase family.</text>
</comment>
<dbReference type="AlphaFoldDB" id="A0A2S7D8A1"/>
<dbReference type="Gene3D" id="3.90.220.20">
    <property type="entry name" value="DNA methylase specificity domains"/>
    <property type="match status" value="2"/>
</dbReference>
<dbReference type="Pfam" id="PF01420">
    <property type="entry name" value="Methylase_S"/>
    <property type="match status" value="1"/>
</dbReference>
<evidence type="ECO:0000256" key="1">
    <source>
        <dbReference type="ARBA" id="ARBA00010923"/>
    </source>
</evidence>
<dbReference type="InterPro" id="IPR052021">
    <property type="entry name" value="Type-I_RS_S_subunit"/>
</dbReference>
<keyword evidence="5" id="KW-0540">Nuclease</keyword>
<keyword evidence="2" id="KW-0680">Restriction system</keyword>
<accession>A0A2S7D8A1</accession>
<dbReference type="GO" id="GO:0004519">
    <property type="term" value="F:endonuclease activity"/>
    <property type="evidence" value="ECO:0007669"/>
    <property type="project" value="UniProtKB-KW"/>
</dbReference>
<organism evidence="5 6">
    <name type="scientific">Xanthomonas pisi</name>
    <dbReference type="NCBI Taxonomy" id="56457"/>
    <lineage>
        <taxon>Bacteria</taxon>
        <taxon>Pseudomonadati</taxon>
        <taxon>Pseudomonadota</taxon>
        <taxon>Gammaproteobacteria</taxon>
        <taxon>Lysobacterales</taxon>
        <taxon>Lysobacteraceae</taxon>
        <taxon>Xanthomonas</taxon>
    </lineage>
</organism>
<dbReference type="SUPFAM" id="SSF116734">
    <property type="entry name" value="DNA methylase specificity domain"/>
    <property type="match status" value="2"/>
</dbReference>
<keyword evidence="5" id="KW-0378">Hydrolase</keyword>
<dbReference type="PANTHER" id="PTHR30408">
    <property type="entry name" value="TYPE-1 RESTRICTION ENZYME ECOKI SPECIFICITY PROTEIN"/>
    <property type="match status" value="1"/>
</dbReference>
<keyword evidence="6" id="KW-1185">Reference proteome</keyword>
<reference evidence="6" key="1">
    <citation type="submission" date="2016-08" db="EMBL/GenBank/DDBJ databases">
        <authorList>
            <person name="Merda D."/>
            <person name="Briand M."/>
            <person name="Taghouti G."/>
            <person name="Carrere S."/>
            <person name="Gouzy J."/>
            <person name="Portier P."/>
            <person name="Jacques M.-A."/>
            <person name="Fischer-Le Saux M."/>
        </authorList>
    </citation>
    <scope>NUCLEOTIDE SEQUENCE [LARGE SCALE GENOMIC DNA]</scope>
    <source>
        <strain evidence="6">CFBP4643</strain>
    </source>
</reference>
<evidence type="ECO:0000313" key="6">
    <source>
        <dbReference type="Proteomes" id="UP000238191"/>
    </source>
</evidence>